<evidence type="ECO:0000313" key="4">
    <source>
        <dbReference type="EMBL" id="CAF5066285.1"/>
    </source>
</evidence>
<evidence type="ECO:0000313" key="5">
    <source>
        <dbReference type="Proteomes" id="UP000676336"/>
    </source>
</evidence>
<comment type="caution">
    <text evidence="2">The sequence shown here is derived from an EMBL/GenBank/DDBJ whole genome shotgun (WGS) entry which is preliminary data.</text>
</comment>
<dbReference type="EMBL" id="CAJOBI010227480">
    <property type="protein sequence ID" value="CAF5056509.1"/>
    <property type="molecule type" value="Genomic_DNA"/>
</dbReference>
<dbReference type="Proteomes" id="UP000676336">
    <property type="component" value="Unassembled WGS sequence"/>
</dbReference>
<dbReference type="Proteomes" id="UP000681967">
    <property type="component" value="Unassembled WGS sequence"/>
</dbReference>
<protein>
    <submittedName>
        <fullName evidence="2">Uncharacterized protein</fullName>
    </submittedName>
</protein>
<evidence type="ECO:0000313" key="2">
    <source>
        <dbReference type="EMBL" id="CAF5050392.1"/>
    </source>
</evidence>
<reference evidence="2" key="1">
    <citation type="submission" date="2021-02" db="EMBL/GenBank/DDBJ databases">
        <authorList>
            <person name="Nowell W R."/>
        </authorList>
    </citation>
    <scope>NUCLEOTIDE SEQUENCE</scope>
</reference>
<dbReference type="AlphaFoldDB" id="A0A8S3DYU1"/>
<dbReference type="EMBL" id="CAJOBI010224792">
    <property type="protein sequence ID" value="CAF5050392.1"/>
    <property type="molecule type" value="Genomic_DNA"/>
</dbReference>
<sequence length="46" mass="4929">QATLLARPSTGKTSCILPQPQKTVLLSNQMTPLVPKPVSASNKLNR</sequence>
<feature type="non-terminal residue" evidence="2">
    <location>
        <position position="1"/>
    </location>
</feature>
<accession>A0A8S3DYU1</accession>
<evidence type="ECO:0000313" key="1">
    <source>
        <dbReference type="EMBL" id="CAF4894094.1"/>
    </source>
</evidence>
<dbReference type="EMBL" id="CAJOBH010165684">
    <property type="protein sequence ID" value="CAF4894094.1"/>
    <property type="molecule type" value="Genomic_DNA"/>
</dbReference>
<dbReference type="Proteomes" id="UP000681720">
    <property type="component" value="Unassembled WGS sequence"/>
</dbReference>
<proteinExistence type="predicted"/>
<dbReference type="EMBL" id="CAJOBJ010236431">
    <property type="protein sequence ID" value="CAF5066285.1"/>
    <property type="molecule type" value="Genomic_DNA"/>
</dbReference>
<gene>
    <name evidence="1" type="ORF">BYL167_LOCUS51883</name>
    <name evidence="4" type="ORF">GIL414_LOCUS60840</name>
    <name evidence="2" type="ORF">SMN809_LOCUS59167</name>
    <name evidence="3" type="ORF">SMN809_LOCUS59503</name>
</gene>
<evidence type="ECO:0000313" key="3">
    <source>
        <dbReference type="EMBL" id="CAF5056509.1"/>
    </source>
</evidence>
<name>A0A8S3DYU1_9BILA</name>
<organism evidence="2 5">
    <name type="scientific">Rotaria magnacalcarata</name>
    <dbReference type="NCBI Taxonomy" id="392030"/>
    <lineage>
        <taxon>Eukaryota</taxon>
        <taxon>Metazoa</taxon>
        <taxon>Spiralia</taxon>
        <taxon>Gnathifera</taxon>
        <taxon>Rotifera</taxon>
        <taxon>Eurotatoria</taxon>
        <taxon>Bdelloidea</taxon>
        <taxon>Philodinida</taxon>
        <taxon>Philodinidae</taxon>
        <taxon>Rotaria</taxon>
    </lineage>
</organism>